<dbReference type="EMBL" id="SRLO01000156">
    <property type="protein sequence ID" value="TNN70990.1"/>
    <property type="molecule type" value="Genomic_DNA"/>
</dbReference>
<accession>A0A4Z2HZL7</accession>
<name>A0A4Z2HZL7_9TELE</name>
<comment type="caution">
    <text evidence="2">The sequence shown here is derived from an EMBL/GenBank/DDBJ whole genome shotgun (WGS) entry which is preliminary data.</text>
</comment>
<protein>
    <submittedName>
        <fullName evidence="2">Uncharacterized protein</fullName>
    </submittedName>
</protein>
<sequence>MGGSASGQARSRPKKGLNGKPLDACRSEGVFRSGLGLWLTRGSHLSVNGRFLGEKDDLWIYFSNVWV</sequence>
<evidence type="ECO:0000256" key="1">
    <source>
        <dbReference type="SAM" id="MobiDB-lite"/>
    </source>
</evidence>
<feature type="region of interest" description="Disordered" evidence="1">
    <location>
        <begin position="1"/>
        <end position="21"/>
    </location>
</feature>
<organism evidence="2 3">
    <name type="scientific">Liparis tanakae</name>
    <name type="common">Tanaka's snailfish</name>
    <dbReference type="NCBI Taxonomy" id="230148"/>
    <lineage>
        <taxon>Eukaryota</taxon>
        <taxon>Metazoa</taxon>
        <taxon>Chordata</taxon>
        <taxon>Craniata</taxon>
        <taxon>Vertebrata</taxon>
        <taxon>Euteleostomi</taxon>
        <taxon>Actinopterygii</taxon>
        <taxon>Neopterygii</taxon>
        <taxon>Teleostei</taxon>
        <taxon>Neoteleostei</taxon>
        <taxon>Acanthomorphata</taxon>
        <taxon>Eupercaria</taxon>
        <taxon>Perciformes</taxon>
        <taxon>Cottioidei</taxon>
        <taxon>Cottales</taxon>
        <taxon>Liparidae</taxon>
        <taxon>Liparis</taxon>
    </lineage>
</organism>
<proteinExistence type="predicted"/>
<keyword evidence="3" id="KW-1185">Reference proteome</keyword>
<evidence type="ECO:0000313" key="3">
    <source>
        <dbReference type="Proteomes" id="UP000314294"/>
    </source>
</evidence>
<evidence type="ECO:0000313" key="2">
    <source>
        <dbReference type="EMBL" id="TNN70990.1"/>
    </source>
</evidence>
<dbReference type="AlphaFoldDB" id="A0A4Z2HZL7"/>
<gene>
    <name evidence="2" type="ORF">EYF80_018806</name>
</gene>
<dbReference type="Proteomes" id="UP000314294">
    <property type="component" value="Unassembled WGS sequence"/>
</dbReference>
<reference evidence="2 3" key="1">
    <citation type="submission" date="2019-03" db="EMBL/GenBank/DDBJ databases">
        <title>First draft genome of Liparis tanakae, snailfish: a comprehensive survey of snailfish specific genes.</title>
        <authorList>
            <person name="Kim W."/>
            <person name="Song I."/>
            <person name="Jeong J.-H."/>
            <person name="Kim D."/>
            <person name="Kim S."/>
            <person name="Ryu S."/>
            <person name="Song J.Y."/>
            <person name="Lee S.K."/>
        </authorList>
    </citation>
    <scope>NUCLEOTIDE SEQUENCE [LARGE SCALE GENOMIC DNA]</scope>
    <source>
        <tissue evidence="2">Muscle</tissue>
    </source>
</reference>